<evidence type="ECO:0000313" key="10">
    <source>
        <dbReference type="Proteomes" id="UP001595965"/>
    </source>
</evidence>
<keyword evidence="10" id="KW-1185">Reference proteome</keyword>
<evidence type="ECO:0000313" key="9">
    <source>
        <dbReference type="EMBL" id="MFC4430336.1"/>
    </source>
</evidence>
<keyword evidence="3 7" id="KW-0699">rRNA-binding</keyword>
<comment type="domain">
    <text evidence="7">The P-site tRNA interaction motif (PtIM domain) probably interacts with the P-site tRNA(fMet) as well as the 23S rRNA.</text>
</comment>
<keyword evidence="4 7" id="KW-0547">Nucleotide-binding</keyword>
<dbReference type="NCBIfam" id="NF008775">
    <property type="entry name" value="PRK11819.1"/>
    <property type="match status" value="1"/>
</dbReference>
<keyword evidence="5 7" id="KW-0067">ATP-binding</keyword>
<name>A0ABV8XXJ0_9MICC</name>
<organism evidence="9 10">
    <name type="scientific">Citricoccus alkalitolerans</name>
    <dbReference type="NCBI Taxonomy" id="246603"/>
    <lineage>
        <taxon>Bacteria</taxon>
        <taxon>Bacillati</taxon>
        <taxon>Actinomycetota</taxon>
        <taxon>Actinomycetes</taxon>
        <taxon>Micrococcales</taxon>
        <taxon>Micrococcaceae</taxon>
        <taxon>Citricoccus</taxon>
    </lineage>
</organism>
<dbReference type="Proteomes" id="UP001595965">
    <property type="component" value="Unassembled WGS sequence"/>
</dbReference>
<dbReference type="NCBIfam" id="TIGR03719">
    <property type="entry name" value="ABC_ABC_ChvD"/>
    <property type="match status" value="1"/>
</dbReference>
<dbReference type="InterPro" id="IPR027417">
    <property type="entry name" value="P-loop_NTPase"/>
</dbReference>
<dbReference type="Gene3D" id="3.40.50.300">
    <property type="entry name" value="P-loop containing nucleotide triphosphate hydrolases"/>
    <property type="match status" value="2"/>
</dbReference>
<feature type="region of interest" description="Arm" evidence="7">
    <location>
        <begin position="94"/>
        <end position="138"/>
    </location>
</feature>
<sequence>MAEYIYSMVKARKKVGDKLILDDVTMAFLPGAKIGMVGPNGAGKSTILKIMAGLDTPSNGEARLTPDYSVGILMQEPALNEEKTVLGNVQEGVGEIYGKIQRYNEISEAMADPDADFDALMEEMGKLQEQIDAADAWDIDSQLEQAMDALRCPPGEADVTNLSGGERRRVALCKLLLQKPDLLLLDEPTNHLDAESVLWLEQHLAAYHGAVLAVTHDRYFLDHVAEWICEVDRGRLYPYEGNYSTYLEKKRARMEIQGKKDAKMAKRLSEELDWVRSNTKGRQAKSKARLSRYEEMASEAEKTRKLDLEELQIPPGPRLGNQVIEAKNLQKGFGDRVLIDGLSFSLPPNGIVGIIGPNGVGKTTLFKTIVGYESLDGGELKIGDSVKISYVDQSRGGIDPEKSLWEVVSDGLDYIKVGQVEMPSRAYVSAFGFKGPDQQKKAGVLSGGERNRLNLALTLKEGGNLLLLDEPTNDLDVETLTSLENALLEFPGCAVVISHDRWFLDRVATHMLAYEGTEQNPANWYWFEGNFESYEANKVERLGPDAARPHRVTHRKLTRD</sequence>
<dbReference type="PANTHER" id="PTHR43858:SF1">
    <property type="entry name" value="ABC TRANSPORTER-RELATED PROTEIN"/>
    <property type="match status" value="1"/>
</dbReference>
<keyword evidence="7" id="KW-0677">Repeat</keyword>
<dbReference type="RefSeq" id="WP_344226654.1">
    <property type="nucleotide sequence ID" value="NZ_BAAALH010000001.1"/>
</dbReference>
<dbReference type="HAMAP" id="MF_00847">
    <property type="entry name" value="EttA"/>
    <property type="match status" value="1"/>
</dbReference>
<comment type="domain">
    <text evidence="7">The arm domain is inserted in the first ABC transporter domain. Probably contacts ribosomal protein L1.</text>
</comment>
<evidence type="ECO:0000256" key="2">
    <source>
        <dbReference type="ARBA" id="ARBA00022555"/>
    </source>
</evidence>
<dbReference type="Pfam" id="PF12848">
    <property type="entry name" value="ABC_tran_Xtn"/>
    <property type="match status" value="1"/>
</dbReference>
<dbReference type="SUPFAM" id="SSF52540">
    <property type="entry name" value="P-loop containing nucleoside triphosphate hydrolases"/>
    <property type="match status" value="2"/>
</dbReference>
<evidence type="ECO:0000256" key="1">
    <source>
        <dbReference type="ARBA" id="ARBA00005868"/>
    </source>
</evidence>
<accession>A0ABV8XXJ0</accession>
<keyword evidence="7" id="KW-0378">Hydrolase</keyword>
<comment type="caution">
    <text evidence="7">Lacks conserved residue(s) required for the propagation of feature annotation.</text>
</comment>
<comment type="function">
    <text evidence="7">A translation factor that gates the progression of the 70S ribosomal initiation complex (IC, containing tRNA(fMet) in the P-site) into the translation elongation cycle by using a mechanism sensitive to the ATP/ADP ratio. Binds to the 70S ribosome E-site where it modulates the state of the translating ribosome during subunit translocation. ATP hydrolysis probably frees it from the ribosome, which can enter the elongation phase.</text>
</comment>
<comment type="similarity">
    <text evidence="1 7">Belongs to the ABC transporter superfamily. ABCF family. Translational throttle EttA subfamily.</text>
</comment>
<dbReference type="InterPro" id="IPR032781">
    <property type="entry name" value="ABC_tran_Xtn"/>
</dbReference>
<dbReference type="PROSITE" id="PS00211">
    <property type="entry name" value="ABC_TRANSPORTER_1"/>
    <property type="match status" value="2"/>
</dbReference>
<keyword evidence="7" id="KW-0963">Cytoplasm</keyword>
<feature type="binding site" evidence="7">
    <location>
        <begin position="356"/>
        <end position="363"/>
    </location>
    <ligand>
        <name>ATP</name>
        <dbReference type="ChEBI" id="CHEBI:30616"/>
        <label>2</label>
    </ligand>
</feature>
<reference evidence="10" key="1">
    <citation type="journal article" date="2019" name="Int. J. Syst. Evol. Microbiol.">
        <title>The Global Catalogue of Microorganisms (GCM) 10K type strain sequencing project: providing services to taxonomists for standard genome sequencing and annotation.</title>
        <authorList>
            <consortium name="The Broad Institute Genomics Platform"/>
            <consortium name="The Broad Institute Genome Sequencing Center for Infectious Disease"/>
            <person name="Wu L."/>
            <person name="Ma J."/>
        </authorList>
    </citation>
    <scope>NUCLEOTIDE SEQUENCE [LARGE SCALE GENOMIC DNA]</scope>
    <source>
        <strain evidence="10">CGMCC 1.12125</strain>
    </source>
</reference>
<dbReference type="EC" id="3.6.1.-" evidence="7"/>
<evidence type="ECO:0000256" key="3">
    <source>
        <dbReference type="ARBA" id="ARBA00022730"/>
    </source>
</evidence>
<keyword evidence="7" id="KW-0648">Protein biosynthesis</keyword>
<feature type="binding site" evidence="7">
    <location>
        <begin position="38"/>
        <end position="45"/>
    </location>
    <ligand>
        <name>ATP</name>
        <dbReference type="ChEBI" id="CHEBI:30616"/>
        <label>1</label>
    </ligand>
</feature>
<dbReference type="SMART" id="SM00382">
    <property type="entry name" value="AAA"/>
    <property type="match status" value="2"/>
</dbReference>
<comment type="subcellular location">
    <subcellularLocation>
        <location evidence="7">Cytoplasm</location>
    </subcellularLocation>
    <text evidence="7">Associates with ribosomes and polysomes.</text>
</comment>
<keyword evidence="7" id="KW-0694">RNA-binding</keyword>
<dbReference type="Pfam" id="PF00005">
    <property type="entry name" value="ABC_tran"/>
    <property type="match status" value="2"/>
</dbReference>
<comment type="subunit">
    <text evidence="7">Monomer. Probably contacts ribosomal proteins L1, L5, L33 and S7, the 16S and 23S rRNA and the P-site containing tRNA(fMet).</text>
</comment>
<keyword evidence="6 7" id="KW-0810">Translation regulation</keyword>
<dbReference type="InterPro" id="IPR003439">
    <property type="entry name" value="ABC_transporter-like_ATP-bd"/>
</dbReference>
<feature type="domain" description="ABC transporter" evidence="8">
    <location>
        <begin position="324"/>
        <end position="541"/>
    </location>
</feature>
<dbReference type="PROSITE" id="PS50893">
    <property type="entry name" value="ABC_TRANSPORTER_2"/>
    <property type="match status" value="2"/>
</dbReference>
<protein>
    <recommendedName>
        <fullName evidence="7">Energy-dependent translational throttle protein EttA</fullName>
        <ecNumber evidence="7">3.6.1.-</ecNumber>
    </recommendedName>
    <alternativeName>
        <fullName evidence="7">Translational regulatory factor EttA</fullName>
    </alternativeName>
</protein>
<comment type="catalytic activity">
    <reaction evidence="7">
        <text>ATP + H2O = ADP + phosphate + H(+)</text>
        <dbReference type="Rhea" id="RHEA:13065"/>
        <dbReference type="ChEBI" id="CHEBI:15377"/>
        <dbReference type="ChEBI" id="CHEBI:15378"/>
        <dbReference type="ChEBI" id="CHEBI:30616"/>
        <dbReference type="ChEBI" id="CHEBI:43474"/>
        <dbReference type="ChEBI" id="CHEBI:456216"/>
    </reaction>
</comment>
<keyword evidence="2 7" id="KW-0820">tRNA-binding</keyword>
<proteinExistence type="inferred from homology"/>
<dbReference type="EMBL" id="JBHSEN010000002">
    <property type="protein sequence ID" value="MFC4430336.1"/>
    <property type="molecule type" value="Genomic_DNA"/>
</dbReference>
<evidence type="ECO:0000256" key="6">
    <source>
        <dbReference type="ARBA" id="ARBA00022845"/>
    </source>
</evidence>
<dbReference type="InterPro" id="IPR022374">
    <property type="entry name" value="EttA"/>
</dbReference>
<evidence type="ECO:0000256" key="4">
    <source>
        <dbReference type="ARBA" id="ARBA00022741"/>
    </source>
</evidence>
<dbReference type="InterPro" id="IPR003593">
    <property type="entry name" value="AAA+_ATPase"/>
</dbReference>
<evidence type="ECO:0000259" key="8">
    <source>
        <dbReference type="PROSITE" id="PS50893"/>
    </source>
</evidence>
<gene>
    <name evidence="7 9" type="primary">ettA</name>
    <name evidence="9" type="ORF">ACFO0K_11680</name>
</gene>
<dbReference type="InterPro" id="IPR017871">
    <property type="entry name" value="ABC_transporter-like_CS"/>
</dbReference>
<feature type="domain" description="ABC transporter" evidence="8">
    <location>
        <begin position="3"/>
        <end position="258"/>
    </location>
</feature>
<evidence type="ECO:0000256" key="7">
    <source>
        <dbReference type="HAMAP-Rule" id="MF_00847"/>
    </source>
</evidence>
<evidence type="ECO:0000256" key="5">
    <source>
        <dbReference type="ARBA" id="ARBA00022840"/>
    </source>
</evidence>
<comment type="caution">
    <text evidence="9">The sequence shown here is derived from an EMBL/GenBank/DDBJ whole genome shotgun (WGS) entry which is preliminary data.</text>
</comment>
<dbReference type="PANTHER" id="PTHR43858">
    <property type="entry name" value="ENERGY-DEPENDENT TRANSLATIONAL THROTTLE PROTEIN ETTA"/>
    <property type="match status" value="1"/>
</dbReference>
<dbReference type="CDD" id="cd03221">
    <property type="entry name" value="ABCF_EF-3"/>
    <property type="match status" value="2"/>
</dbReference>